<evidence type="ECO:0000313" key="3">
    <source>
        <dbReference type="RefSeq" id="XP_017669195.1"/>
    </source>
</evidence>
<dbReference type="PANTHER" id="PTHR21207:SF2">
    <property type="entry name" value="PARKIN COREGULATED GENE PROTEIN"/>
    <property type="match status" value="1"/>
</dbReference>
<evidence type="ECO:0000313" key="2">
    <source>
        <dbReference type="Proteomes" id="UP000504624"/>
    </source>
</evidence>
<dbReference type="AlphaFoldDB" id="A0A6J0H536"/>
<dbReference type="GO" id="GO:0031982">
    <property type="term" value="C:vesicle"/>
    <property type="evidence" value="ECO:0007669"/>
    <property type="project" value="TreeGrafter"/>
</dbReference>
<dbReference type="OrthoDB" id="5954824at2759"/>
<dbReference type="GO" id="GO:0030544">
    <property type="term" value="F:Hsp70 protein binding"/>
    <property type="evidence" value="ECO:0007669"/>
    <property type="project" value="TreeGrafter"/>
</dbReference>
<dbReference type="GO" id="GO:0043005">
    <property type="term" value="C:neuron projection"/>
    <property type="evidence" value="ECO:0007669"/>
    <property type="project" value="TreeGrafter"/>
</dbReference>
<dbReference type="Pfam" id="PF10274">
    <property type="entry name" value="ParcG"/>
    <property type="match status" value="1"/>
</dbReference>
<dbReference type="CTD" id="135138"/>
<keyword evidence="2" id="KW-1185">Reference proteome</keyword>
<dbReference type="GO" id="GO:0005829">
    <property type="term" value="C:cytosol"/>
    <property type="evidence" value="ECO:0007669"/>
    <property type="project" value="TreeGrafter"/>
</dbReference>
<organism evidence="2 3">
    <name type="scientific">Lepidothrix coronata</name>
    <name type="common">blue-crowned manakin</name>
    <dbReference type="NCBI Taxonomy" id="321398"/>
    <lineage>
        <taxon>Eukaryota</taxon>
        <taxon>Metazoa</taxon>
        <taxon>Chordata</taxon>
        <taxon>Craniata</taxon>
        <taxon>Vertebrata</taxon>
        <taxon>Euteleostomi</taxon>
        <taxon>Archelosauria</taxon>
        <taxon>Archosauria</taxon>
        <taxon>Dinosauria</taxon>
        <taxon>Saurischia</taxon>
        <taxon>Theropoda</taxon>
        <taxon>Coelurosauria</taxon>
        <taxon>Aves</taxon>
        <taxon>Neognathae</taxon>
        <taxon>Neoaves</taxon>
        <taxon>Telluraves</taxon>
        <taxon>Australaves</taxon>
        <taxon>Passeriformes</taxon>
        <taxon>Pipridae</taxon>
        <taxon>Lepidothrix</taxon>
    </lineage>
</organism>
<reference evidence="3" key="1">
    <citation type="submission" date="2025-08" db="UniProtKB">
        <authorList>
            <consortium name="RefSeq"/>
        </authorList>
    </citation>
    <scope>IDENTIFICATION</scope>
</reference>
<accession>A0A6J0H536</accession>
<dbReference type="RefSeq" id="XP_017669195.1">
    <property type="nucleotide sequence ID" value="XM_017813706.1"/>
</dbReference>
<dbReference type="GeneID" id="108496729"/>
<gene>
    <name evidence="3" type="primary">PACRG</name>
</gene>
<dbReference type="InterPro" id="IPR019399">
    <property type="entry name" value="Parkin_co-regulated_protein"/>
</dbReference>
<dbReference type="PANTHER" id="PTHR21207">
    <property type="entry name" value="PARKIN COREGULATED GENE PROTEIN PARK2 COREGULATED"/>
    <property type="match status" value="1"/>
</dbReference>
<evidence type="ECO:0000256" key="1">
    <source>
        <dbReference type="SAM" id="MobiDB-lite"/>
    </source>
</evidence>
<protein>
    <submittedName>
        <fullName evidence="3">Parkin coregulated gene protein isoform X3</fullName>
    </submittedName>
</protein>
<sequence length="134" mass="14939">MVVDKAGSGPSKPAGDRCPRQREKKNKEQACDGFTIRAMMKNSVVRGPPLAGSQKERPAKPTAFRKFYDRGDFPIAVEHDTIANKIAWKNHGSKHAYYLYSFGEKKSIYIRVCGFCVCISEKDLKHASSKTTGL</sequence>
<proteinExistence type="predicted"/>
<feature type="compositionally biased region" description="Basic and acidic residues" evidence="1">
    <location>
        <begin position="14"/>
        <end position="29"/>
    </location>
</feature>
<feature type="region of interest" description="Disordered" evidence="1">
    <location>
        <begin position="1"/>
        <end position="29"/>
    </location>
</feature>
<dbReference type="Proteomes" id="UP000504624">
    <property type="component" value="Unplaced"/>
</dbReference>
<dbReference type="GO" id="GO:0051879">
    <property type="term" value="F:Hsp90 protein binding"/>
    <property type="evidence" value="ECO:0007669"/>
    <property type="project" value="TreeGrafter"/>
</dbReference>
<name>A0A6J0H536_9PASS</name>